<accession>A0A0E9R4K3</accession>
<organism evidence="1">
    <name type="scientific">Anguilla anguilla</name>
    <name type="common">European freshwater eel</name>
    <name type="synonym">Muraena anguilla</name>
    <dbReference type="NCBI Taxonomy" id="7936"/>
    <lineage>
        <taxon>Eukaryota</taxon>
        <taxon>Metazoa</taxon>
        <taxon>Chordata</taxon>
        <taxon>Craniata</taxon>
        <taxon>Vertebrata</taxon>
        <taxon>Euteleostomi</taxon>
        <taxon>Actinopterygii</taxon>
        <taxon>Neopterygii</taxon>
        <taxon>Teleostei</taxon>
        <taxon>Anguilliformes</taxon>
        <taxon>Anguillidae</taxon>
        <taxon>Anguilla</taxon>
    </lineage>
</organism>
<proteinExistence type="predicted"/>
<dbReference type="AlphaFoldDB" id="A0A0E9R4K3"/>
<evidence type="ECO:0000313" key="1">
    <source>
        <dbReference type="EMBL" id="JAH23248.1"/>
    </source>
</evidence>
<reference evidence="1" key="2">
    <citation type="journal article" date="2015" name="Fish Shellfish Immunol.">
        <title>Early steps in the European eel (Anguilla anguilla)-Vibrio vulnificus interaction in the gills: Role of the RtxA13 toxin.</title>
        <authorList>
            <person name="Callol A."/>
            <person name="Pajuelo D."/>
            <person name="Ebbesson L."/>
            <person name="Teles M."/>
            <person name="MacKenzie S."/>
            <person name="Amaro C."/>
        </authorList>
    </citation>
    <scope>NUCLEOTIDE SEQUENCE</scope>
</reference>
<dbReference type="EMBL" id="GBXM01085329">
    <property type="protein sequence ID" value="JAH23248.1"/>
    <property type="molecule type" value="Transcribed_RNA"/>
</dbReference>
<reference evidence="1" key="1">
    <citation type="submission" date="2014-11" db="EMBL/GenBank/DDBJ databases">
        <authorList>
            <person name="Amaro Gonzalez C."/>
        </authorList>
    </citation>
    <scope>NUCLEOTIDE SEQUENCE</scope>
</reference>
<protein>
    <submittedName>
        <fullName evidence="1">Uncharacterized protein</fullName>
    </submittedName>
</protein>
<sequence>MLCCLESEIQCWGKIIAEESRPRLT</sequence>
<name>A0A0E9R4K3_ANGAN</name>